<feature type="compositionally biased region" description="Low complexity" evidence="1">
    <location>
        <begin position="313"/>
        <end position="324"/>
    </location>
</feature>
<dbReference type="OrthoDB" id="10265971at2759"/>
<feature type="region of interest" description="Disordered" evidence="1">
    <location>
        <begin position="89"/>
        <end position="142"/>
    </location>
</feature>
<evidence type="ECO:0000313" key="4">
    <source>
        <dbReference type="Proteomes" id="UP000603453"/>
    </source>
</evidence>
<proteinExistence type="predicted"/>
<feature type="domain" description="DUF7905" evidence="2">
    <location>
        <begin position="429"/>
        <end position="716"/>
    </location>
</feature>
<keyword evidence="4" id="KW-1185">Reference proteome</keyword>
<accession>A0A8H7RBB6</accession>
<dbReference type="EMBL" id="JAEPRD010000026">
    <property type="protein sequence ID" value="KAG2207180.1"/>
    <property type="molecule type" value="Genomic_DNA"/>
</dbReference>
<dbReference type="InterPro" id="IPR057227">
    <property type="entry name" value="DUF7905"/>
</dbReference>
<sequence length="742" mass="84526">MVQPNIRIYPLAYLTEDSYSQWEEHIHDLAKKSKTDIKFNFVDQCFEIKGRSQQACDEASKRIITLLLPALNRVVDENKFVGTFEDLDSLSKSARPSPTNSTFRSPSSRTPPMVGRPLNPEEVDKKHAIKKGGGTNENNEREAYFTYETESDEPEDSDEEFMETFTFAKNIQNPKEILTGPPSNNSKPPDYLRIIGNDTETECSLHGRDVKIVGTCQRSIKEAADRFRNLQTIFKRRKRPTNVVPCVHYPTESPRFGIYFCSLDRYAQQAYVATPALTSPVYVMLPVFKDKHGNEQKPKDLLPAVQNQPPPQWVSQQQHQQRQPDLSLDERMRLASLEHRKGYGNENAGMAPDQNTLWGENKPYVVRQSASKPVPSPKPTAAPVQKTPQEDFPSLMSTPRPHVKKPQQNTRRVMRFIPQKSARSPSANISNAEIIREYNLQNIKSSLQDGLEGVRGFKGDIKFGAKLGKVLWGNMTAETQKKIWDFHDIRDIVVKERGVVPLFNGVTTKSEDVINQMSDLLPEAYGRSAYFEMYADARNQPSVPYEPVVMYMSQGVVELKKIVTKTNKVTEIDWVSLDRKFDFQMLLKTEELTRTDVKPYNTFIKKVAVCPNTRLITFENVPDFLNVRSILLKQTTKYRIHFPFVVEITRVEKLPLVKQKLSSFGIDKIQGETGKGQVWYDLDVFYSAHDEIFKANNDLPVGKLASWSVQDIIGKEEDAAVAIVEYIRCLLTLVEMCEGAVA</sequence>
<protein>
    <recommendedName>
        <fullName evidence="2">DUF7905 domain-containing protein</fullName>
    </recommendedName>
</protein>
<reference evidence="3" key="1">
    <citation type="submission" date="2020-12" db="EMBL/GenBank/DDBJ databases">
        <title>Metabolic potential, ecology and presence of endohyphal bacteria is reflected in genomic diversity of Mucoromycotina.</title>
        <authorList>
            <person name="Muszewska A."/>
            <person name="Okrasinska A."/>
            <person name="Steczkiewicz K."/>
            <person name="Drgas O."/>
            <person name="Orlowska M."/>
            <person name="Perlinska-Lenart U."/>
            <person name="Aleksandrzak-Piekarczyk T."/>
            <person name="Szatraj K."/>
            <person name="Zielenkiewicz U."/>
            <person name="Pilsyk S."/>
            <person name="Malc E."/>
            <person name="Mieczkowski P."/>
            <person name="Kruszewska J.S."/>
            <person name="Biernat P."/>
            <person name="Pawlowska J."/>
        </authorList>
    </citation>
    <scope>NUCLEOTIDE SEQUENCE</scope>
    <source>
        <strain evidence="3">WA0000017839</strain>
    </source>
</reference>
<dbReference type="AlphaFoldDB" id="A0A8H7RBB6"/>
<evidence type="ECO:0000259" key="2">
    <source>
        <dbReference type="Pfam" id="PF25482"/>
    </source>
</evidence>
<organism evidence="3 4">
    <name type="scientific">Mucor saturninus</name>
    <dbReference type="NCBI Taxonomy" id="64648"/>
    <lineage>
        <taxon>Eukaryota</taxon>
        <taxon>Fungi</taxon>
        <taxon>Fungi incertae sedis</taxon>
        <taxon>Mucoromycota</taxon>
        <taxon>Mucoromycotina</taxon>
        <taxon>Mucoromycetes</taxon>
        <taxon>Mucorales</taxon>
        <taxon>Mucorineae</taxon>
        <taxon>Mucoraceae</taxon>
        <taxon>Mucor</taxon>
    </lineage>
</organism>
<evidence type="ECO:0000256" key="1">
    <source>
        <dbReference type="SAM" id="MobiDB-lite"/>
    </source>
</evidence>
<name>A0A8H7RBB6_9FUNG</name>
<dbReference type="Pfam" id="PF25482">
    <property type="entry name" value="DUF7905"/>
    <property type="match status" value="1"/>
</dbReference>
<feature type="region of interest" description="Disordered" evidence="1">
    <location>
        <begin position="368"/>
        <end position="409"/>
    </location>
</feature>
<evidence type="ECO:0000313" key="3">
    <source>
        <dbReference type="EMBL" id="KAG2207180.1"/>
    </source>
</evidence>
<dbReference type="Proteomes" id="UP000603453">
    <property type="component" value="Unassembled WGS sequence"/>
</dbReference>
<gene>
    <name evidence="3" type="ORF">INT47_012233</name>
</gene>
<feature type="region of interest" description="Disordered" evidence="1">
    <location>
        <begin position="294"/>
        <end position="325"/>
    </location>
</feature>
<comment type="caution">
    <text evidence="3">The sequence shown here is derived from an EMBL/GenBank/DDBJ whole genome shotgun (WGS) entry which is preliminary data.</text>
</comment>
<feature type="compositionally biased region" description="Low complexity" evidence="1">
    <location>
        <begin position="95"/>
        <end position="112"/>
    </location>
</feature>